<dbReference type="InterPro" id="IPR036291">
    <property type="entry name" value="NAD(P)-bd_dom_sf"/>
</dbReference>
<proteinExistence type="inferred from homology"/>
<comment type="similarity">
    <text evidence="1">Belongs to the short-chain dehydrogenases/reductases (SDR) family.</text>
</comment>
<dbReference type="Proteomes" id="UP000007129">
    <property type="component" value="Unassembled WGS sequence"/>
</dbReference>
<dbReference type="OrthoDB" id="37659at2759"/>
<dbReference type="SUPFAM" id="SSF51735">
    <property type="entry name" value="NAD(P)-binding Rossmann-fold domains"/>
    <property type="match status" value="1"/>
</dbReference>
<dbReference type="VEuPathDB" id="FungiDB:MPH_04125"/>
<dbReference type="STRING" id="1126212.K2S131"/>
<dbReference type="InterPro" id="IPR002347">
    <property type="entry name" value="SDR_fam"/>
</dbReference>
<organism evidence="3 4">
    <name type="scientific">Macrophomina phaseolina (strain MS6)</name>
    <name type="common">Charcoal rot fungus</name>
    <dbReference type="NCBI Taxonomy" id="1126212"/>
    <lineage>
        <taxon>Eukaryota</taxon>
        <taxon>Fungi</taxon>
        <taxon>Dikarya</taxon>
        <taxon>Ascomycota</taxon>
        <taxon>Pezizomycotina</taxon>
        <taxon>Dothideomycetes</taxon>
        <taxon>Dothideomycetes incertae sedis</taxon>
        <taxon>Botryosphaeriales</taxon>
        <taxon>Botryosphaeriaceae</taxon>
        <taxon>Macrophomina</taxon>
    </lineage>
</organism>
<evidence type="ECO:0000313" key="4">
    <source>
        <dbReference type="Proteomes" id="UP000007129"/>
    </source>
</evidence>
<dbReference type="Gene3D" id="3.40.50.720">
    <property type="entry name" value="NAD(P)-binding Rossmann-like Domain"/>
    <property type="match status" value="1"/>
</dbReference>
<dbReference type="InParanoid" id="K2S131"/>
<dbReference type="EMBL" id="AHHD01000183">
    <property type="protein sequence ID" value="EKG18652.1"/>
    <property type="molecule type" value="Genomic_DNA"/>
</dbReference>
<dbReference type="AlphaFoldDB" id="K2S131"/>
<reference evidence="3 4" key="1">
    <citation type="journal article" date="2012" name="BMC Genomics">
        <title>Tools to kill: Genome of one of the most destructive plant pathogenic fungi Macrophomina phaseolina.</title>
        <authorList>
            <person name="Islam M.S."/>
            <person name="Haque M.S."/>
            <person name="Islam M.M."/>
            <person name="Emdad E.M."/>
            <person name="Halim A."/>
            <person name="Hossen Q.M.M."/>
            <person name="Hossain M.Z."/>
            <person name="Ahmed B."/>
            <person name="Rahim S."/>
            <person name="Rahman M.S."/>
            <person name="Alam M.M."/>
            <person name="Hou S."/>
            <person name="Wan X."/>
            <person name="Saito J.A."/>
            <person name="Alam M."/>
        </authorList>
    </citation>
    <scope>NUCLEOTIDE SEQUENCE [LARGE SCALE GENOMIC DNA]</scope>
    <source>
        <strain evidence="3 4">MS6</strain>
    </source>
</reference>
<keyword evidence="2" id="KW-0560">Oxidoreductase</keyword>
<dbReference type="GO" id="GO:0016491">
    <property type="term" value="F:oxidoreductase activity"/>
    <property type="evidence" value="ECO:0007669"/>
    <property type="project" value="UniProtKB-KW"/>
</dbReference>
<dbReference type="PANTHER" id="PTHR43180">
    <property type="entry name" value="3-OXOACYL-(ACYL-CARRIER-PROTEIN) REDUCTASE (AFU_ORTHOLOGUE AFUA_6G11210)"/>
    <property type="match status" value="1"/>
</dbReference>
<accession>K2S131</accession>
<sequence length="300" mass="31566">MSEIIISSDAFQTLKDKIVVITGGSSGIGLAAAKLAAKSGAKVLVGDVNPLPTVEENSGIHFVSTDVTSWNSVTNLFEEAQKLHGKVDHVFANAGIAPRTTFLEDVLGDDGKLQEPDWRTLDVNLKGVLNTVTLGLHHIRKNGLEGGSIVVTASVTSYTPFEGTDYGLNSDEEQTIGVAKHGIWGFMRCLALQLTDAKLPIRINAIAPSWTASGMVDGAEVAALGGEIQTSDAAARSALFLMADDGAGPHGLLVQSHAGRYKDVESAFMATAETVYPEGARPKEDGATLANLQERVAAKQ</sequence>
<dbReference type="PRINTS" id="PR00081">
    <property type="entry name" value="GDHRDH"/>
</dbReference>
<evidence type="ECO:0000256" key="2">
    <source>
        <dbReference type="ARBA" id="ARBA00023002"/>
    </source>
</evidence>
<dbReference type="Pfam" id="PF00106">
    <property type="entry name" value="adh_short"/>
    <property type="match status" value="1"/>
</dbReference>
<dbReference type="HOGENOM" id="CLU_010194_13_1_1"/>
<comment type="caution">
    <text evidence="3">The sequence shown here is derived from an EMBL/GenBank/DDBJ whole genome shotgun (WGS) entry which is preliminary data.</text>
</comment>
<dbReference type="eggNOG" id="KOG0725">
    <property type="taxonomic scope" value="Eukaryota"/>
</dbReference>
<evidence type="ECO:0000313" key="3">
    <source>
        <dbReference type="EMBL" id="EKG18652.1"/>
    </source>
</evidence>
<dbReference type="PANTHER" id="PTHR43180:SF11">
    <property type="entry name" value="NAD(P)-BINDING PROTEIN"/>
    <property type="match status" value="1"/>
</dbReference>
<gene>
    <name evidence="3" type="ORF">MPH_04125</name>
</gene>
<protein>
    <recommendedName>
        <fullName evidence="5">Short-chain dehydrogenase/reductase SDR</fullName>
    </recommendedName>
</protein>
<evidence type="ECO:0008006" key="5">
    <source>
        <dbReference type="Google" id="ProtNLM"/>
    </source>
</evidence>
<name>K2S131_MACPH</name>
<evidence type="ECO:0000256" key="1">
    <source>
        <dbReference type="ARBA" id="ARBA00006484"/>
    </source>
</evidence>